<evidence type="ECO:0008006" key="3">
    <source>
        <dbReference type="Google" id="ProtNLM"/>
    </source>
</evidence>
<dbReference type="EnsemblMetazoa" id="G18949.1">
    <property type="protein sequence ID" value="G18949.1:cds"/>
    <property type="gene ID" value="G18949"/>
</dbReference>
<accession>A0A8W8JFA3</accession>
<dbReference type="GO" id="GO:0007508">
    <property type="term" value="P:larval heart development"/>
    <property type="evidence" value="ECO:0007669"/>
    <property type="project" value="TreeGrafter"/>
</dbReference>
<reference evidence="1" key="1">
    <citation type="submission" date="2022-08" db="UniProtKB">
        <authorList>
            <consortium name="EnsemblMetazoa"/>
        </authorList>
    </citation>
    <scope>IDENTIFICATION</scope>
    <source>
        <strain evidence="1">05x7-T-G4-1.051#20</strain>
    </source>
</reference>
<dbReference type="Proteomes" id="UP000005408">
    <property type="component" value="Unassembled WGS sequence"/>
</dbReference>
<dbReference type="GO" id="GO:0031012">
    <property type="term" value="C:extracellular matrix"/>
    <property type="evidence" value="ECO:0007669"/>
    <property type="project" value="TreeGrafter"/>
</dbReference>
<evidence type="ECO:0000313" key="2">
    <source>
        <dbReference type="Proteomes" id="UP000005408"/>
    </source>
</evidence>
<dbReference type="GO" id="GO:0061343">
    <property type="term" value="P:cell adhesion involved in heart morphogenesis"/>
    <property type="evidence" value="ECO:0007669"/>
    <property type="project" value="TreeGrafter"/>
</dbReference>
<organism evidence="1 2">
    <name type="scientific">Magallana gigas</name>
    <name type="common">Pacific oyster</name>
    <name type="synonym">Crassostrea gigas</name>
    <dbReference type="NCBI Taxonomy" id="29159"/>
    <lineage>
        <taxon>Eukaryota</taxon>
        <taxon>Metazoa</taxon>
        <taxon>Spiralia</taxon>
        <taxon>Lophotrochozoa</taxon>
        <taxon>Mollusca</taxon>
        <taxon>Bivalvia</taxon>
        <taxon>Autobranchia</taxon>
        <taxon>Pteriomorphia</taxon>
        <taxon>Ostreida</taxon>
        <taxon>Ostreoidea</taxon>
        <taxon>Ostreidae</taxon>
        <taxon>Magallana</taxon>
    </lineage>
</organism>
<name>A0A8W8JFA3_MAGGI</name>
<proteinExistence type="predicted"/>
<keyword evidence="2" id="KW-1185">Reference proteome</keyword>
<dbReference type="PANTHER" id="PTHR33395">
    <property type="entry name" value="TRANSCRIPTASE, PUTATIVE-RELATED-RELATED"/>
    <property type="match status" value="1"/>
</dbReference>
<evidence type="ECO:0000313" key="1">
    <source>
        <dbReference type="EnsemblMetazoa" id="G18949.1:cds"/>
    </source>
</evidence>
<dbReference type="AlphaFoldDB" id="A0A8W8JFA3"/>
<sequence>MTADLSVQQLVNKPTRGENTLDLMFTSHPGQLERCKTLPPIGNSDHDIVLLDLAAKATRPKPTSRTINLWKKANMEGINKSLTDNFTEFQTTNFSNINAMWNKFKSIITKAMTTHVPTKQTKERYSHPWMNTQLRCVSSLMNRLKWEPLKDRRCKDRLTMAYKIRNRLVDIDPSNYYKPGDSRTRGGHRIYQQRTRKDQYRFSFFPRSTREWNTLPEKATTAATLEEFKASLTILPEALTGASHI</sequence>
<protein>
    <recommendedName>
        <fullName evidence="3">Endonuclease/exonuclease/phosphatase domain-containing protein</fullName>
    </recommendedName>
</protein>
<dbReference type="PANTHER" id="PTHR33395:SF22">
    <property type="entry name" value="REVERSE TRANSCRIPTASE DOMAIN-CONTAINING PROTEIN"/>
    <property type="match status" value="1"/>
</dbReference>